<proteinExistence type="predicted"/>
<evidence type="ECO:0000313" key="1">
    <source>
        <dbReference type="EMBL" id="KAJ8875697.1"/>
    </source>
</evidence>
<name>A0ABQ9GUK0_9NEOP</name>
<organism evidence="1 2">
    <name type="scientific">Dryococelus australis</name>
    <dbReference type="NCBI Taxonomy" id="614101"/>
    <lineage>
        <taxon>Eukaryota</taxon>
        <taxon>Metazoa</taxon>
        <taxon>Ecdysozoa</taxon>
        <taxon>Arthropoda</taxon>
        <taxon>Hexapoda</taxon>
        <taxon>Insecta</taxon>
        <taxon>Pterygota</taxon>
        <taxon>Neoptera</taxon>
        <taxon>Polyneoptera</taxon>
        <taxon>Phasmatodea</taxon>
        <taxon>Verophasmatodea</taxon>
        <taxon>Anareolatae</taxon>
        <taxon>Phasmatidae</taxon>
        <taxon>Eurycanthinae</taxon>
        <taxon>Dryococelus</taxon>
    </lineage>
</organism>
<protein>
    <submittedName>
        <fullName evidence="1">Uncharacterized protein</fullName>
    </submittedName>
</protein>
<evidence type="ECO:0000313" key="2">
    <source>
        <dbReference type="Proteomes" id="UP001159363"/>
    </source>
</evidence>
<comment type="caution">
    <text evidence="1">The sequence shown here is derived from an EMBL/GenBank/DDBJ whole genome shotgun (WGS) entry which is preliminary data.</text>
</comment>
<gene>
    <name evidence="1" type="ORF">PR048_023596</name>
</gene>
<dbReference type="EMBL" id="JARBHB010000009">
    <property type="protein sequence ID" value="KAJ8875697.1"/>
    <property type="molecule type" value="Genomic_DNA"/>
</dbReference>
<sequence length="104" mass="11529">MVQNVWWTQVVRVLRGQGDQWDNRARARGVTASFSLNGIGLVPEETADLFQENEELKVADTAVVSVHVHCLAEDGTKQVRCIQIASVLCQGPRCAPGDRLRFLP</sequence>
<reference evidence="1 2" key="1">
    <citation type="submission" date="2023-02" db="EMBL/GenBank/DDBJ databases">
        <title>LHISI_Scaffold_Assembly.</title>
        <authorList>
            <person name="Stuart O.P."/>
            <person name="Cleave R."/>
            <person name="Magrath M.J.L."/>
            <person name="Mikheyev A.S."/>
        </authorList>
    </citation>
    <scope>NUCLEOTIDE SEQUENCE [LARGE SCALE GENOMIC DNA]</scope>
    <source>
        <strain evidence="1">Daus_M_001</strain>
        <tissue evidence="1">Leg muscle</tissue>
    </source>
</reference>
<keyword evidence="2" id="KW-1185">Reference proteome</keyword>
<dbReference type="Proteomes" id="UP001159363">
    <property type="component" value="Chromosome 8"/>
</dbReference>
<accession>A0ABQ9GUK0</accession>